<proteinExistence type="predicted"/>
<dbReference type="EMBL" id="PVWG01000002">
    <property type="protein sequence ID" value="PSB21512.1"/>
    <property type="molecule type" value="Genomic_DNA"/>
</dbReference>
<reference evidence="1 2" key="1">
    <citation type="submission" date="2018-02" db="EMBL/GenBank/DDBJ databases">
        <authorList>
            <person name="Cohen D.B."/>
            <person name="Kent A.D."/>
        </authorList>
    </citation>
    <scope>NUCLEOTIDE SEQUENCE [LARGE SCALE GENOMIC DNA]</scope>
    <source>
        <strain evidence="1 2">ULC007</strain>
    </source>
</reference>
<name>A0A2T1DM16_9CYAN</name>
<reference evidence="1 2" key="2">
    <citation type="submission" date="2018-03" db="EMBL/GenBank/DDBJ databases">
        <title>The ancient ancestry and fast evolution of plastids.</title>
        <authorList>
            <person name="Moore K.R."/>
            <person name="Magnabosco C."/>
            <person name="Momper L."/>
            <person name="Gold D.A."/>
            <person name="Bosak T."/>
            <person name="Fournier G.P."/>
        </authorList>
    </citation>
    <scope>NUCLEOTIDE SEQUENCE [LARGE SCALE GENOMIC DNA]</scope>
    <source>
        <strain evidence="1 2">ULC007</strain>
    </source>
</reference>
<dbReference type="Proteomes" id="UP000238634">
    <property type="component" value="Unassembled WGS sequence"/>
</dbReference>
<gene>
    <name evidence="1" type="ORF">C7B65_02675</name>
</gene>
<evidence type="ECO:0000313" key="2">
    <source>
        <dbReference type="Proteomes" id="UP000238634"/>
    </source>
</evidence>
<sequence length="267" mass="31001">MESSDSASEKVALSEIDTALKRLIKVWAAVKKSRKEWDFKTSTQTLEVLTEELGKLSDRWLEQQTVIREALQADQDFVSSNDYPTELENALKAVGIPVRGEFPNYEFPPFKLTFSREQGVVRLSMGRRSQQIKAFAPEQLAPWVEGQYRRVIDSKFDALRFCRELLSTYEMLNRLMLQKEEVVWGQSVPLKDIYRLLTLKQSTKQDYPEPLFTYDLARLKEQTEIRYDRYQFALEPSRNQSSSFLLVNSQGQESRVSTLAIHLVEEG</sequence>
<dbReference type="AlphaFoldDB" id="A0A2T1DM16"/>
<keyword evidence="2" id="KW-1185">Reference proteome</keyword>
<organism evidence="1 2">
    <name type="scientific">Phormidesmis priestleyi ULC007</name>
    <dbReference type="NCBI Taxonomy" id="1920490"/>
    <lineage>
        <taxon>Bacteria</taxon>
        <taxon>Bacillati</taxon>
        <taxon>Cyanobacteriota</taxon>
        <taxon>Cyanophyceae</taxon>
        <taxon>Leptolyngbyales</taxon>
        <taxon>Leptolyngbyaceae</taxon>
        <taxon>Phormidesmis</taxon>
    </lineage>
</organism>
<dbReference type="RefSeq" id="WP_073069362.1">
    <property type="nucleotide sequence ID" value="NZ_MPPI01000002.1"/>
</dbReference>
<protein>
    <submittedName>
        <fullName evidence="1">Uncharacterized protein</fullName>
    </submittedName>
</protein>
<evidence type="ECO:0000313" key="1">
    <source>
        <dbReference type="EMBL" id="PSB21512.1"/>
    </source>
</evidence>
<comment type="caution">
    <text evidence="1">The sequence shown here is derived from an EMBL/GenBank/DDBJ whole genome shotgun (WGS) entry which is preliminary data.</text>
</comment>
<accession>A0A2T1DM16</accession>
<dbReference type="OrthoDB" id="582058at2"/>
<dbReference type="STRING" id="1920490.GCA_001895925_01515"/>